<dbReference type="KEGG" id="otk:C6570_11065"/>
<dbReference type="GO" id="GO:0005886">
    <property type="term" value="C:plasma membrane"/>
    <property type="evidence" value="ECO:0007669"/>
    <property type="project" value="UniProtKB-SubCell"/>
</dbReference>
<evidence type="ECO:0000256" key="2">
    <source>
        <dbReference type="ARBA" id="ARBA00008017"/>
    </source>
</evidence>
<dbReference type="OrthoDB" id="9809206at2"/>
<feature type="transmembrane region" description="Helical" evidence="7">
    <location>
        <begin position="166"/>
        <end position="187"/>
    </location>
</feature>
<evidence type="ECO:0000313" key="11">
    <source>
        <dbReference type="EMBL" id="AVO36113.1"/>
    </source>
</evidence>
<evidence type="ECO:0000313" key="12">
    <source>
        <dbReference type="Proteomes" id="UP000239709"/>
    </source>
</evidence>
<dbReference type="SUPFAM" id="SSF82861">
    <property type="entry name" value="Mechanosensitive channel protein MscS (YggB), transmembrane region"/>
    <property type="match status" value="1"/>
</dbReference>
<dbReference type="InterPro" id="IPR010920">
    <property type="entry name" value="LSM_dom_sf"/>
</dbReference>
<evidence type="ECO:0000256" key="3">
    <source>
        <dbReference type="ARBA" id="ARBA00022475"/>
    </source>
</evidence>
<evidence type="ECO:0000259" key="10">
    <source>
        <dbReference type="Pfam" id="PF21088"/>
    </source>
</evidence>
<dbReference type="Gene3D" id="1.10.287.1260">
    <property type="match status" value="1"/>
</dbReference>
<evidence type="ECO:0000256" key="7">
    <source>
        <dbReference type="SAM" id="Phobius"/>
    </source>
</evidence>
<evidence type="ECO:0000256" key="6">
    <source>
        <dbReference type="ARBA" id="ARBA00023136"/>
    </source>
</evidence>
<dbReference type="InterPro" id="IPR049142">
    <property type="entry name" value="MS_channel_1st"/>
</dbReference>
<dbReference type="PANTHER" id="PTHR30347:SF1">
    <property type="entry name" value="MECHANOSENSITIVE CHANNEL MSCK"/>
    <property type="match status" value="1"/>
</dbReference>
<dbReference type="EMBL" id="CP027666">
    <property type="protein sequence ID" value="AVO36113.1"/>
    <property type="molecule type" value="Genomic_DNA"/>
</dbReference>
<feature type="domain" description="Mechanosensitive ion channel transmembrane helices 2/3" evidence="10">
    <location>
        <begin position="208"/>
        <end position="249"/>
    </location>
</feature>
<dbReference type="PANTHER" id="PTHR30347">
    <property type="entry name" value="POTASSIUM CHANNEL RELATED"/>
    <property type="match status" value="1"/>
</dbReference>
<organism evidence="11 12">
    <name type="scientific">Ottowia oryzae</name>
    <dbReference type="NCBI Taxonomy" id="2109914"/>
    <lineage>
        <taxon>Bacteria</taxon>
        <taxon>Pseudomonadati</taxon>
        <taxon>Pseudomonadota</taxon>
        <taxon>Betaproteobacteria</taxon>
        <taxon>Burkholderiales</taxon>
        <taxon>Comamonadaceae</taxon>
        <taxon>Ottowia</taxon>
    </lineage>
</organism>
<evidence type="ECO:0000256" key="1">
    <source>
        <dbReference type="ARBA" id="ARBA00004651"/>
    </source>
</evidence>
<name>A0A2S0MK85_9BURK</name>
<dbReference type="InterPro" id="IPR023408">
    <property type="entry name" value="MscS_beta-dom_sf"/>
</dbReference>
<dbReference type="InterPro" id="IPR049278">
    <property type="entry name" value="MS_channel_C"/>
</dbReference>
<dbReference type="Gene3D" id="2.30.30.60">
    <property type="match status" value="1"/>
</dbReference>
<feature type="domain" description="Mechanosensitive ion channel MscS C-terminal" evidence="9">
    <location>
        <begin position="326"/>
        <end position="408"/>
    </location>
</feature>
<feature type="transmembrane region" description="Helical" evidence="7">
    <location>
        <begin position="17"/>
        <end position="39"/>
    </location>
</feature>
<sequence length="429" mass="46095">MRIDDWQAWVAAVTQPAVLADVAAVAACCLVAWAIAYVLRARTRNEARSWGILLGDKGFDGVLFPALCLLLSWSAREALTALDVPTPLFRIALPALAALVIMRLGVRVLRAAFPTAAGVGVLERSLSWLIWLVAVLWIIGLLPVLLEESESVRWKVGGVSLSLRSVLEAGVNVAVTLLLALWLSAALESRLLRNAKGDHLSTRKMIANVLRVLLMFVAVLVSLSAVGIDLTALSVLGGAIGVGIGLGLQKLASNYVSGFVVLSERAIRIGDVIKVDGFEGQITDIRARYTVIRGLSGREAIVPNDSLVTQRIENLSLADRRVWQTTVVSVGYDSDVDLVRKLLREAAFSAQRVLRQPGPEAYLTAFGDDGLEFTVGYWMSEPEAGQMGLRSEINLAILAALRANGIDIPFPQRVVHQAEAPAPPPAPPA</sequence>
<feature type="domain" description="Mechanosensitive ion channel MscS" evidence="8">
    <location>
        <begin position="251"/>
        <end position="316"/>
    </location>
</feature>
<dbReference type="Pfam" id="PF21082">
    <property type="entry name" value="MS_channel_3rd"/>
    <property type="match status" value="1"/>
</dbReference>
<feature type="transmembrane region" description="Helical" evidence="7">
    <location>
        <begin position="208"/>
        <end position="226"/>
    </location>
</feature>
<dbReference type="InterPro" id="IPR052702">
    <property type="entry name" value="MscS-like_channel"/>
</dbReference>
<keyword evidence="12" id="KW-1185">Reference proteome</keyword>
<comment type="subcellular location">
    <subcellularLocation>
        <location evidence="1">Cell membrane</location>
        <topology evidence="1">Multi-pass membrane protein</topology>
    </subcellularLocation>
</comment>
<proteinExistence type="inferred from homology"/>
<dbReference type="Pfam" id="PF21088">
    <property type="entry name" value="MS_channel_1st"/>
    <property type="match status" value="1"/>
</dbReference>
<gene>
    <name evidence="11" type="ORF">C6570_11065</name>
</gene>
<dbReference type="SUPFAM" id="SSF50182">
    <property type="entry name" value="Sm-like ribonucleoproteins"/>
    <property type="match status" value="1"/>
</dbReference>
<comment type="similarity">
    <text evidence="2">Belongs to the MscS (TC 1.A.23) family.</text>
</comment>
<reference evidence="11 12" key="1">
    <citation type="submission" date="2018-03" db="EMBL/GenBank/DDBJ databases">
        <title>Genome sequencing of Ottowia sp.</title>
        <authorList>
            <person name="Kim S.-J."/>
            <person name="Heo J."/>
            <person name="Kwon S.-W."/>
        </authorList>
    </citation>
    <scope>NUCLEOTIDE SEQUENCE [LARGE SCALE GENOMIC DNA]</scope>
    <source>
        <strain evidence="11 12">KADR8-3</strain>
    </source>
</reference>
<evidence type="ECO:0000256" key="5">
    <source>
        <dbReference type="ARBA" id="ARBA00022989"/>
    </source>
</evidence>
<dbReference type="GO" id="GO:0008381">
    <property type="term" value="F:mechanosensitive monoatomic ion channel activity"/>
    <property type="evidence" value="ECO:0007669"/>
    <property type="project" value="UniProtKB-ARBA"/>
</dbReference>
<dbReference type="AlphaFoldDB" id="A0A2S0MK85"/>
<feature type="transmembrane region" description="Helical" evidence="7">
    <location>
        <begin position="88"/>
        <end position="106"/>
    </location>
</feature>
<keyword evidence="3" id="KW-1003">Cell membrane</keyword>
<feature type="transmembrane region" description="Helical" evidence="7">
    <location>
        <begin position="59"/>
        <end position="76"/>
    </location>
</feature>
<keyword evidence="5 7" id="KW-1133">Transmembrane helix</keyword>
<dbReference type="SUPFAM" id="SSF82689">
    <property type="entry name" value="Mechanosensitive channel protein MscS (YggB), C-terminal domain"/>
    <property type="match status" value="1"/>
</dbReference>
<keyword evidence="4 7" id="KW-0812">Transmembrane</keyword>
<dbReference type="InterPro" id="IPR006685">
    <property type="entry name" value="MscS_channel_2nd"/>
</dbReference>
<dbReference type="Gene3D" id="3.30.70.100">
    <property type="match status" value="1"/>
</dbReference>
<dbReference type="InterPro" id="IPR011014">
    <property type="entry name" value="MscS_channel_TM-2"/>
</dbReference>
<dbReference type="Pfam" id="PF00924">
    <property type="entry name" value="MS_channel_2nd"/>
    <property type="match status" value="1"/>
</dbReference>
<dbReference type="InterPro" id="IPR011066">
    <property type="entry name" value="MscS_channel_C_sf"/>
</dbReference>
<evidence type="ECO:0000256" key="4">
    <source>
        <dbReference type="ARBA" id="ARBA00022692"/>
    </source>
</evidence>
<keyword evidence="6 7" id="KW-0472">Membrane</keyword>
<dbReference type="Proteomes" id="UP000239709">
    <property type="component" value="Chromosome"/>
</dbReference>
<evidence type="ECO:0000259" key="9">
    <source>
        <dbReference type="Pfam" id="PF21082"/>
    </source>
</evidence>
<evidence type="ECO:0000259" key="8">
    <source>
        <dbReference type="Pfam" id="PF00924"/>
    </source>
</evidence>
<protein>
    <submittedName>
        <fullName evidence="11">Mechanosensitive ion channel protein</fullName>
    </submittedName>
</protein>
<accession>A0A2S0MK85</accession>
<feature type="transmembrane region" description="Helical" evidence="7">
    <location>
        <begin position="126"/>
        <end position="146"/>
    </location>
</feature>